<evidence type="ECO:0000313" key="3">
    <source>
        <dbReference type="EMBL" id="GEQ99829.1"/>
    </source>
</evidence>
<reference evidence="3 4" key="1">
    <citation type="submission" date="2019-09" db="EMBL/GenBank/DDBJ databases">
        <title>NBRP : Genome information of microbial organism related human and environment.</title>
        <authorList>
            <person name="Hattori M."/>
            <person name="Oshima K."/>
            <person name="Inaba H."/>
            <person name="Suda W."/>
            <person name="Sakamoto M."/>
            <person name="Iino T."/>
            <person name="Kitahara M."/>
            <person name="Oshida Y."/>
            <person name="Iida T."/>
            <person name="Kudo T."/>
            <person name="Itoh T."/>
            <person name="Ohkuma M."/>
        </authorList>
    </citation>
    <scope>NUCLEOTIDE SEQUENCE [LARGE SCALE GENOMIC DNA]</scope>
    <source>
        <strain evidence="3 4">Mie-1</strain>
    </source>
</reference>
<dbReference type="EMBL" id="BKCM01000002">
    <property type="protein sequence ID" value="GEQ99829.1"/>
    <property type="molecule type" value="Genomic_DNA"/>
</dbReference>
<protein>
    <submittedName>
        <fullName evidence="3">Polyisoprenoid-binding protein</fullName>
    </submittedName>
</protein>
<proteinExistence type="predicted"/>
<dbReference type="SUPFAM" id="SSF101874">
    <property type="entry name" value="YceI-like"/>
    <property type="match status" value="1"/>
</dbReference>
<gene>
    <name evidence="3" type="ORF">JCM17845_04530</name>
</gene>
<organism evidence="3 4">
    <name type="scientific">Iodidimonas gelatinilytica</name>
    <dbReference type="NCBI Taxonomy" id="1236966"/>
    <lineage>
        <taxon>Bacteria</taxon>
        <taxon>Pseudomonadati</taxon>
        <taxon>Pseudomonadota</taxon>
        <taxon>Alphaproteobacteria</taxon>
        <taxon>Iodidimonadales</taxon>
        <taxon>Iodidimonadaceae</taxon>
        <taxon>Iodidimonas</taxon>
    </lineage>
</organism>
<dbReference type="AlphaFoldDB" id="A0A5A7MXV7"/>
<comment type="caution">
    <text evidence="3">The sequence shown here is derived from an EMBL/GenBank/DDBJ whole genome shotgun (WGS) entry which is preliminary data.</text>
</comment>
<accession>A0A5A7MXV7</accession>
<dbReference type="Proteomes" id="UP000325187">
    <property type="component" value="Unassembled WGS sequence"/>
</dbReference>
<keyword evidence="4" id="KW-1185">Reference proteome</keyword>
<feature type="signal peptide" evidence="1">
    <location>
        <begin position="1"/>
        <end position="31"/>
    </location>
</feature>
<feature type="domain" description="Lipid/polyisoprenoid-binding YceI-like" evidence="2">
    <location>
        <begin position="35"/>
        <end position="199"/>
    </location>
</feature>
<dbReference type="Pfam" id="PF04264">
    <property type="entry name" value="YceI"/>
    <property type="match status" value="1"/>
</dbReference>
<keyword evidence="1" id="KW-0732">Signal</keyword>
<feature type="chain" id="PRO_5023008309" evidence="1">
    <location>
        <begin position="32"/>
        <end position="202"/>
    </location>
</feature>
<dbReference type="SMART" id="SM00867">
    <property type="entry name" value="YceI"/>
    <property type="match status" value="1"/>
</dbReference>
<evidence type="ECO:0000313" key="4">
    <source>
        <dbReference type="Proteomes" id="UP000325187"/>
    </source>
</evidence>
<sequence>MGFDMIRVKTFFLSAAASLTLSLALAPALEAAPEAFVFDKAHTHIGLTWNHVGFSETRARFGDFEGELVLDEENPEASTLTVTIPINSLDTGIEKLDGHLLSADFFDAATYPEATFTSTRIDRTGDSTAKVYGDLTIHGVTKPVVLDVTLNKLDTHPMSGKKAAGFNAKTTINRSEFGIGQYVPMVSDAVEIFISTETSVAK</sequence>
<dbReference type="Gene3D" id="2.40.128.110">
    <property type="entry name" value="Lipid/polyisoprenoid-binding, YceI-like"/>
    <property type="match status" value="1"/>
</dbReference>
<evidence type="ECO:0000259" key="2">
    <source>
        <dbReference type="SMART" id="SM00867"/>
    </source>
</evidence>
<name>A0A5A7MXV7_9PROT</name>
<dbReference type="PANTHER" id="PTHR34406">
    <property type="entry name" value="PROTEIN YCEI"/>
    <property type="match status" value="1"/>
</dbReference>
<dbReference type="InterPro" id="IPR007372">
    <property type="entry name" value="Lipid/polyisoprenoid-bd_YceI"/>
</dbReference>
<evidence type="ECO:0000256" key="1">
    <source>
        <dbReference type="SAM" id="SignalP"/>
    </source>
</evidence>
<dbReference type="InterPro" id="IPR036761">
    <property type="entry name" value="TTHA0802/YceI-like_sf"/>
</dbReference>
<dbReference type="PANTHER" id="PTHR34406:SF1">
    <property type="entry name" value="PROTEIN YCEI"/>
    <property type="match status" value="1"/>
</dbReference>